<dbReference type="Gramene" id="Zm00001eb099290_T001">
    <property type="protein sequence ID" value="Zm00001eb099290_P001"/>
    <property type="gene ID" value="Zm00001eb099290"/>
</dbReference>
<dbReference type="Proteomes" id="UP000007305">
    <property type="component" value="Chromosome 2"/>
</dbReference>
<dbReference type="AlphaFoldDB" id="A0A804MN84"/>
<reference evidence="2" key="1">
    <citation type="submission" date="2015-12" db="EMBL/GenBank/DDBJ databases">
        <title>Update maize B73 reference genome by single molecule sequencing technologies.</title>
        <authorList>
            <consortium name="Maize Genome Sequencing Project"/>
            <person name="Ware D."/>
        </authorList>
    </citation>
    <scope>NUCLEOTIDE SEQUENCE [LARGE SCALE GENOMIC DNA]</scope>
    <source>
        <strain evidence="2">cv. B73</strain>
    </source>
</reference>
<dbReference type="EnsemblPlants" id="Zm00001eb099290_T001">
    <property type="protein sequence ID" value="Zm00001eb099290_P001"/>
    <property type="gene ID" value="Zm00001eb099290"/>
</dbReference>
<dbReference type="InParanoid" id="A0A804MN84"/>
<evidence type="ECO:0000313" key="2">
    <source>
        <dbReference type="Proteomes" id="UP000007305"/>
    </source>
</evidence>
<reference evidence="1" key="3">
    <citation type="submission" date="2021-05" db="UniProtKB">
        <authorList>
            <consortium name="EnsemblPlants"/>
        </authorList>
    </citation>
    <scope>IDENTIFICATION</scope>
    <source>
        <strain evidence="1">cv. B73</strain>
    </source>
</reference>
<accession>A0A804MN84</accession>
<organism evidence="1 2">
    <name type="scientific">Zea mays</name>
    <name type="common">Maize</name>
    <dbReference type="NCBI Taxonomy" id="4577"/>
    <lineage>
        <taxon>Eukaryota</taxon>
        <taxon>Viridiplantae</taxon>
        <taxon>Streptophyta</taxon>
        <taxon>Embryophyta</taxon>
        <taxon>Tracheophyta</taxon>
        <taxon>Spermatophyta</taxon>
        <taxon>Magnoliopsida</taxon>
        <taxon>Liliopsida</taxon>
        <taxon>Poales</taxon>
        <taxon>Poaceae</taxon>
        <taxon>PACMAD clade</taxon>
        <taxon>Panicoideae</taxon>
        <taxon>Andropogonodae</taxon>
        <taxon>Andropogoneae</taxon>
        <taxon>Tripsacinae</taxon>
        <taxon>Zea</taxon>
    </lineage>
</organism>
<evidence type="ECO:0000313" key="1">
    <source>
        <dbReference type="EnsemblPlants" id="Zm00001eb099290_P001"/>
    </source>
</evidence>
<reference evidence="1" key="2">
    <citation type="submission" date="2019-07" db="EMBL/GenBank/DDBJ databases">
        <authorList>
            <person name="Seetharam A."/>
            <person name="Woodhouse M."/>
            <person name="Cannon E."/>
        </authorList>
    </citation>
    <scope>NUCLEOTIDE SEQUENCE [LARGE SCALE GENOMIC DNA]</scope>
    <source>
        <strain evidence="1">cv. B73</strain>
    </source>
</reference>
<proteinExistence type="predicted"/>
<protein>
    <submittedName>
        <fullName evidence="1">Uncharacterized protein</fullName>
    </submittedName>
</protein>
<keyword evidence="2" id="KW-1185">Reference proteome</keyword>
<name>A0A804MN84_MAIZE</name>
<sequence>MWPGPPSGAAGEASLTSRISTRRLVRFLILMATSCGLKAAPHTTTRPCFLSIRWLSSPARSPEGKRSRDVSETEAEVEVEVSAGVLFTFHLEERPPDPLVAPVAVDAHPQGHDAVGLLLSTWYASLPLDVFSSRKPFCED</sequence>